<dbReference type="SUPFAM" id="SSF53335">
    <property type="entry name" value="S-adenosyl-L-methionine-dependent methyltransferases"/>
    <property type="match status" value="1"/>
</dbReference>
<dbReference type="InterPro" id="IPR053188">
    <property type="entry name" value="FkbM_Methyltransferase"/>
</dbReference>
<protein>
    <submittedName>
        <fullName evidence="2">FkbM family methyltransferase</fullName>
    </submittedName>
</protein>
<keyword evidence="2" id="KW-0808">Transferase</keyword>
<reference evidence="3" key="1">
    <citation type="submission" date="2017-09" db="EMBL/GenBank/DDBJ databases">
        <title>Depth-based differentiation of microbial function through sediment-hosted aquifers and enrichment of novel symbionts in the deep terrestrial subsurface.</title>
        <authorList>
            <person name="Probst A.J."/>
            <person name="Ladd B."/>
            <person name="Jarett J.K."/>
            <person name="Geller-Mcgrath D.E."/>
            <person name="Sieber C.M.K."/>
            <person name="Emerson J.B."/>
            <person name="Anantharaman K."/>
            <person name="Thomas B.C."/>
            <person name="Malmstrom R."/>
            <person name="Stieglmeier M."/>
            <person name="Klingl A."/>
            <person name="Woyke T."/>
            <person name="Ryan C.M."/>
            <person name="Banfield J.F."/>
        </authorList>
    </citation>
    <scope>NUCLEOTIDE SEQUENCE [LARGE SCALE GENOMIC DNA]</scope>
</reference>
<accession>A0A2M7QDC3</accession>
<dbReference type="Proteomes" id="UP000230108">
    <property type="component" value="Unassembled WGS sequence"/>
</dbReference>
<dbReference type="PANTHER" id="PTHR36973">
    <property type="entry name" value="SLL1456 PROTEIN-RELATED"/>
    <property type="match status" value="1"/>
</dbReference>
<dbReference type="AlphaFoldDB" id="A0A2M7QDC3"/>
<feature type="domain" description="Methyltransferase FkbM" evidence="1">
    <location>
        <begin position="70"/>
        <end position="232"/>
    </location>
</feature>
<evidence type="ECO:0000259" key="1">
    <source>
        <dbReference type="Pfam" id="PF05050"/>
    </source>
</evidence>
<sequence length="271" mass="31854">MIKQFLLFILYCYQYIFARKIFYPVFKLIYQLSLRGLGILNYQNSYITGEQYLISRLSQYYSGNHVTVFDVGANKGDYIKDIRRYFSNTTIHAFEPNHKLLSVLIKYKDKKTNIISQGLSDRKSKMTLYDVADNSGSEHASLYKEVISIYHKKKIRTISVNINTIDAYCKENGIPSVQILKIDTEGNELKVLYGAKAMLNKHMIDFIQFEFNSMNVYSGVFFKMIYNYLDNYWLYRLLPDGLISLREYNSINTEIYAFQNIIAVRKNILFK</sequence>
<dbReference type="GO" id="GO:0008171">
    <property type="term" value="F:O-methyltransferase activity"/>
    <property type="evidence" value="ECO:0007669"/>
    <property type="project" value="TreeGrafter"/>
</dbReference>
<comment type="caution">
    <text evidence="2">The sequence shown here is derived from an EMBL/GenBank/DDBJ whole genome shotgun (WGS) entry which is preliminary data.</text>
</comment>
<evidence type="ECO:0000313" key="2">
    <source>
        <dbReference type="EMBL" id="PIY69225.1"/>
    </source>
</evidence>
<dbReference type="Gene3D" id="3.40.50.150">
    <property type="entry name" value="Vaccinia Virus protein VP39"/>
    <property type="match status" value="1"/>
</dbReference>
<dbReference type="InterPro" id="IPR006342">
    <property type="entry name" value="FkbM_mtfrase"/>
</dbReference>
<organism evidence="2 3">
    <name type="scientific">Candidatus Roizmanbacteria bacterium CG_4_10_14_0_8_um_filter_39_9</name>
    <dbReference type="NCBI Taxonomy" id="1974829"/>
    <lineage>
        <taxon>Bacteria</taxon>
        <taxon>Candidatus Roizmaniibacteriota</taxon>
    </lineage>
</organism>
<evidence type="ECO:0000313" key="3">
    <source>
        <dbReference type="Proteomes" id="UP000230108"/>
    </source>
</evidence>
<dbReference type="Pfam" id="PF05050">
    <property type="entry name" value="Methyltransf_21"/>
    <property type="match status" value="1"/>
</dbReference>
<keyword evidence="2" id="KW-0489">Methyltransferase</keyword>
<dbReference type="GO" id="GO:0032259">
    <property type="term" value="P:methylation"/>
    <property type="evidence" value="ECO:0007669"/>
    <property type="project" value="UniProtKB-KW"/>
</dbReference>
<dbReference type="InterPro" id="IPR029063">
    <property type="entry name" value="SAM-dependent_MTases_sf"/>
</dbReference>
<dbReference type="EMBL" id="PFLF01000042">
    <property type="protein sequence ID" value="PIY69225.1"/>
    <property type="molecule type" value="Genomic_DNA"/>
</dbReference>
<name>A0A2M7QDC3_9BACT</name>
<dbReference type="PANTHER" id="PTHR36973:SF4">
    <property type="entry name" value="NODULATION PROTEIN"/>
    <property type="match status" value="1"/>
</dbReference>
<dbReference type="NCBIfam" id="TIGR01444">
    <property type="entry name" value="fkbM_fam"/>
    <property type="match status" value="1"/>
</dbReference>
<proteinExistence type="predicted"/>
<gene>
    <name evidence="2" type="ORF">COY90_01695</name>
</gene>